<dbReference type="RefSeq" id="WP_258858419.1">
    <property type="nucleotide sequence ID" value="NZ_JANUGV010000010.1"/>
</dbReference>
<gene>
    <name evidence="1" type="ORF">NX773_22215</name>
</gene>
<evidence type="ECO:0000313" key="1">
    <source>
        <dbReference type="EMBL" id="MCS0610884.1"/>
    </source>
</evidence>
<name>A0ABT2BQU6_9BURK</name>
<comment type="caution">
    <text evidence="1">The sequence shown here is derived from an EMBL/GenBank/DDBJ whole genome shotgun (WGS) entry which is preliminary data.</text>
</comment>
<dbReference type="EMBL" id="JANUGV010000010">
    <property type="protein sequence ID" value="MCS0610884.1"/>
    <property type="molecule type" value="Genomic_DNA"/>
</dbReference>
<dbReference type="Proteomes" id="UP001205861">
    <property type="component" value="Unassembled WGS sequence"/>
</dbReference>
<organism evidence="1 2">
    <name type="scientific">Massilia solisilvae</name>
    <dbReference type="NCBI Taxonomy" id="1811225"/>
    <lineage>
        <taxon>Bacteria</taxon>
        <taxon>Pseudomonadati</taxon>
        <taxon>Pseudomonadota</taxon>
        <taxon>Betaproteobacteria</taxon>
        <taxon>Burkholderiales</taxon>
        <taxon>Oxalobacteraceae</taxon>
        <taxon>Telluria group</taxon>
        <taxon>Massilia</taxon>
    </lineage>
</organism>
<evidence type="ECO:0000313" key="2">
    <source>
        <dbReference type="Proteomes" id="UP001205861"/>
    </source>
</evidence>
<keyword evidence="2" id="KW-1185">Reference proteome</keyword>
<sequence>MLKIMDVYAQAMKACVEGRYGAAVQDFKWLHDHENDDSLEYRKMRRGYVLTSWIALGKFSYPPALDALKEVLHAKQLRIDAGEVDSELLLDVEEIKNRLSQLDY</sequence>
<protein>
    <submittedName>
        <fullName evidence="1">Uncharacterized protein</fullName>
    </submittedName>
</protein>
<proteinExistence type="predicted"/>
<reference evidence="1 2" key="1">
    <citation type="submission" date="2022-08" db="EMBL/GenBank/DDBJ databases">
        <title>Reclassification of Massilia species as members of the genera Telluria, Duganella, Pseudoduganella, Mokoshia gen. nov. and Zemynaea gen. nov. using orthogonal and non-orthogonal genome-based approaches.</title>
        <authorList>
            <person name="Bowman J.P."/>
        </authorList>
    </citation>
    <scope>NUCLEOTIDE SEQUENCE [LARGE SCALE GENOMIC DNA]</scope>
    <source>
        <strain evidence="1 2">JCM 31607</strain>
    </source>
</reference>
<accession>A0ABT2BQU6</accession>